<evidence type="ECO:0000256" key="4">
    <source>
        <dbReference type="ARBA" id="ARBA00022540"/>
    </source>
</evidence>
<dbReference type="Pfam" id="PF01176">
    <property type="entry name" value="eIF-1a"/>
    <property type="match status" value="1"/>
</dbReference>
<dbReference type="InterPro" id="IPR006196">
    <property type="entry name" value="RNA-binding_domain_S1_IF1"/>
</dbReference>
<dbReference type="InterPro" id="IPR003029">
    <property type="entry name" value="S1_domain"/>
</dbReference>
<protein>
    <recommendedName>
        <fullName evidence="6">Translation initiation factor IF-1, chloroplastic</fullName>
    </recommendedName>
</protein>
<dbReference type="GO" id="GO:0043022">
    <property type="term" value="F:ribosome binding"/>
    <property type="evidence" value="ECO:0007669"/>
    <property type="project" value="TreeGrafter"/>
</dbReference>
<evidence type="ECO:0000256" key="7">
    <source>
        <dbReference type="PROSITE-ProRule" id="PRU00181"/>
    </source>
</evidence>
<gene>
    <name evidence="10" type="ORF">D8674_022473</name>
</gene>
<dbReference type="Gene3D" id="2.40.50.140">
    <property type="entry name" value="Nucleic acid-binding proteins"/>
    <property type="match status" value="1"/>
</dbReference>
<evidence type="ECO:0000256" key="1">
    <source>
        <dbReference type="ARBA" id="ARBA00003935"/>
    </source>
</evidence>
<feature type="compositionally biased region" description="Basic and acidic residues" evidence="8">
    <location>
        <begin position="152"/>
        <end position="175"/>
    </location>
</feature>
<reference evidence="10 11" key="1">
    <citation type="submission" date="2019-09" db="EMBL/GenBank/DDBJ databases">
        <authorList>
            <person name="Ou C."/>
        </authorList>
    </citation>
    <scope>NUCLEOTIDE SEQUENCE [LARGE SCALE GENOMIC DNA]</scope>
    <source>
        <strain evidence="10">S2</strain>
        <tissue evidence="10">Leaf</tissue>
    </source>
</reference>
<comment type="caution">
    <text evidence="10">The sequence shown here is derived from an EMBL/GenBank/DDBJ whole genome shotgun (WGS) entry which is preliminary data.</text>
</comment>
<keyword evidence="5 7" id="KW-0648">Protein biosynthesis</keyword>
<dbReference type="GO" id="GO:0003723">
    <property type="term" value="F:RNA binding"/>
    <property type="evidence" value="ECO:0007669"/>
    <property type="project" value="InterPro"/>
</dbReference>
<sequence>MLTLPSSSLRHPILHHTPPPHSKTLTLTLTPSTLNFQPVQKPQFHLHININSSRHCPVGNHLLFSTRRFSNVVAASKSPGVDEQKFSQEGMVTESLPNGMFRIRLDNGDTIIGYISGKIRKKFIRILIGDRVKVEVSRYDTTRGRIVFRYKQDDDSSKRKMNNSEKKNQSRKDPMDSSSLN</sequence>
<reference evidence="11" key="2">
    <citation type="submission" date="2019-10" db="EMBL/GenBank/DDBJ databases">
        <title>A de novo genome assembly of a pear dwarfing rootstock.</title>
        <authorList>
            <person name="Wang F."/>
            <person name="Wang J."/>
            <person name="Li S."/>
            <person name="Zhang Y."/>
            <person name="Fang M."/>
            <person name="Ma L."/>
            <person name="Zhao Y."/>
            <person name="Jiang S."/>
        </authorList>
    </citation>
    <scope>NUCLEOTIDE SEQUENCE [LARGE SCALE GENOMIC DNA]</scope>
</reference>
<comment type="subunit">
    <text evidence="3">Component of the 30S ribosomal translation pre-initiation complex which assembles on the 30S ribosome in the order IF-2 and IF-3, IF-1 and N-formylmethionyl-tRNA(fMet); mRNA recruitment can occur at any time during PIC assembly.</text>
</comment>
<dbReference type="AlphaFoldDB" id="A0A5N5GK13"/>
<comment type="similarity">
    <text evidence="2">Belongs to the IF-1 family.</text>
</comment>
<evidence type="ECO:0000256" key="2">
    <source>
        <dbReference type="ARBA" id="ARBA00010939"/>
    </source>
</evidence>
<dbReference type="FunFam" id="2.40.50.140:FF:000002">
    <property type="entry name" value="Translation initiation factor IF-1"/>
    <property type="match status" value="1"/>
</dbReference>
<dbReference type="PANTHER" id="PTHR33370:SF1">
    <property type="entry name" value="TRANSLATION INITIATION FACTOR IF-1, CHLOROPLASTIC"/>
    <property type="match status" value="1"/>
</dbReference>
<organism evidence="10 11">
    <name type="scientific">Pyrus ussuriensis x Pyrus communis</name>
    <dbReference type="NCBI Taxonomy" id="2448454"/>
    <lineage>
        <taxon>Eukaryota</taxon>
        <taxon>Viridiplantae</taxon>
        <taxon>Streptophyta</taxon>
        <taxon>Embryophyta</taxon>
        <taxon>Tracheophyta</taxon>
        <taxon>Spermatophyta</taxon>
        <taxon>Magnoliopsida</taxon>
        <taxon>eudicotyledons</taxon>
        <taxon>Gunneridae</taxon>
        <taxon>Pentapetalae</taxon>
        <taxon>rosids</taxon>
        <taxon>fabids</taxon>
        <taxon>Rosales</taxon>
        <taxon>Rosaceae</taxon>
        <taxon>Amygdaloideae</taxon>
        <taxon>Maleae</taxon>
        <taxon>Pyrus</taxon>
    </lineage>
</organism>
<dbReference type="EMBL" id="SMOL01000402">
    <property type="protein sequence ID" value="KAB2615885.1"/>
    <property type="molecule type" value="Genomic_DNA"/>
</dbReference>
<proteinExistence type="inferred from homology"/>
<name>A0A5N5GK13_9ROSA</name>
<accession>A0A5N5GK13</accession>
<evidence type="ECO:0000313" key="11">
    <source>
        <dbReference type="Proteomes" id="UP000327157"/>
    </source>
</evidence>
<dbReference type="NCBIfam" id="TIGR00008">
    <property type="entry name" value="infA"/>
    <property type="match status" value="1"/>
</dbReference>
<dbReference type="InterPro" id="IPR004368">
    <property type="entry name" value="TIF_IF1"/>
</dbReference>
<evidence type="ECO:0000313" key="10">
    <source>
        <dbReference type="EMBL" id="KAB2615885.1"/>
    </source>
</evidence>
<evidence type="ECO:0000256" key="6">
    <source>
        <dbReference type="ARBA" id="ARBA00068272"/>
    </source>
</evidence>
<dbReference type="HAMAP" id="MF_00075">
    <property type="entry name" value="IF_1"/>
    <property type="match status" value="1"/>
</dbReference>
<feature type="domain" description="S1-like" evidence="9">
    <location>
        <begin position="76"/>
        <end position="151"/>
    </location>
</feature>
<dbReference type="PANTHER" id="PTHR33370">
    <property type="entry name" value="TRANSLATION INITIATION FACTOR IF-1, CHLOROPLASTIC"/>
    <property type="match status" value="1"/>
</dbReference>
<keyword evidence="11" id="KW-1185">Reference proteome</keyword>
<evidence type="ECO:0000256" key="8">
    <source>
        <dbReference type="SAM" id="MobiDB-lite"/>
    </source>
</evidence>
<dbReference type="CDD" id="cd04451">
    <property type="entry name" value="S1_IF1"/>
    <property type="match status" value="1"/>
</dbReference>
<dbReference type="PROSITE" id="PS50832">
    <property type="entry name" value="S1_IF1_TYPE"/>
    <property type="match status" value="1"/>
</dbReference>
<feature type="region of interest" description="Disordered" evidence="8">
    <location>
        <begin position="152"/>
        <end position="181"/>
    </location>
</feature>
<dbReference type="InterPro" id="IPR012340">
    <property type="entry name" value="NA-bd_OB-fold"/>
</dbReference>
<keyword evidence="4 7" id="KW-0396">Initiation factor</keyword>
<evidence type="ECO:0000256" key="3">
    <source>
        <dbReference type="ARBA" id="ARBA00011599"/>
    </source>
</evidence>
<dbReference type="OrthoDB" id="1153693at2759"/>
<dbReference type="Proteomes" id="UP000327157">
    <property type="component" value="Chromosome 3"/>
</dbReference>
<feature type="region of interest" description="Disordered" evidence="8">
    <location>
        <begin position="1"/>
        <end position="24"/>
    </location>
</feature>
<evidence type="ECO:0000256" key="5">
    <source>
        <dbReference type="ARBA" id="ARBA00022917"/>
    </source>
</evidence>
<dbReference type="SMART" id="SM00316">
    <property type="entry name" value="S1"/>
    <property type="match status" value="1"/>
</dbReference>
<evidence type="ECO:0000259" key="9">
    <source>
        <dbReference type="PROSITE" id="PS50832"/>
    </source>
</evidence>
<comment type="function">
    <text evidence="1">One of the essential components for the initiation of protein synthesis. Stabilizes the binding of IF-2 and IF-3 on the 30S subunit to which N-formylmethionyl-tRNA(fMet) subsequently binds. Helps modulate mRNA selection, yielding the 30S pre-initiation complex (PIC). Upon addition of the 50S ribosomal subunit IF-1, IF-2 and IF-3 are released leaving the mature 70S translation initiation complex.</text>
</comment>
<dbReference type="GO" id="GO:0005829">
    <property type="term" value="C:cytosol"/>
    <property type="evidence" value="ECO:0007669"/>
    <property type="project" value="TreeGrafter"/>
</dbReference>
<reference evidence="10 11" key="3">
    <citation type="submission" date="2019-11" db="EMBL/GenBank/DDBJ databases">
        <title>A de novo genome assembly of a pear dwarfing rootstock.</title>
        <authorList>
            <person name="Wang F."/>
            <person name="Wang J."/>
            <person name="Li S."/>
            <person name="Zhang Y."/>
            <person name="Fang M."/>
            <person name="Ma L."/>
            <person name="Zhao Y."/>
            <person name="Jiang S."/>
        </authorList>
    </citation>
    <scope>NUCLEOTIDE SEQUENCE [LARGE SCALE GENOMIC DNA]</scope>
    <source>
        <strain evidence="10">S2</strain>
        <tissue evidence="10">Leaf</tissue>
    </source>
</reference>
<dbReference type="SUPFAM" id="SSF50249">
    <property type="entry name" value="Nucleic acid-binding proteins"/>
    <property type="match status" value="1"/>
</dbReference>
<dbReference type="GO" id="GO:0003743">
    <property type="term" value="F:translation initiation factor activity"/>
    <property type="evidence" value="ECO:0007669"/>
    <property type="project" value="UniProtKB-UniRule"/>
</dbReference>